<feature type="domain" description="Metallo-beta-lactamase" evidence="2">
    <location>
        <begin position="32"/>
        <end position="200"/>
    </location>
</feature>
<dbReference type="Pfam" id="PF00753">
    <property type="entry name" value="Lactamase_B"/>
    <property type="match status" value="1"/>
</dbReference>
<dbReference type="RefSeq" id="WP_166193435.1">
    <property type="nucleotide sequence ID" value="NZ_JAAOIV010000002.1"/>
</dbReference>
<protein>
    <submittedName>
        <fullName evidence="3">MBL fold metallo-hydrolase</fullName>
    </submittedName>
</protein>
<organism evidence="3 4">
    <name type="scientific">Metallococcus carri</name>
    <dbReference type="NCBI Taxonomy" id="1656884"/>
    <lineage>
        <taxon>Bacteria</taxon>
        <taxon>Bacillati</taxon>
        <taxon>Actinomycetota</taxon>
        <taxon>Actinomycetes</taxon>
        <taxon>Micrococcales</taxon>
        <taxon>Dermacoccaceae</taxon>
        <taxon>Metallococcus</taxon>
    </lineage>
</organism>
<accession>A0A967AZZ7</accession>
<evidence type="ECO:0000259" key="2">
    <source>
        <dbReference type="SMART" id="SM00849"/>
    </source>
</evidence>
<evidence type="ECO:0000256" key="1">
    <source>
        <dbReference type="SAM" id="MobiDB-lite"/>
    </source>
</evidence>
<dbReference type="InterPro" id="IPR051453">
    <property type="entry name" value="MBL_Glyoxalase_II"/>
</dbReference>
<gene>
    <name evidence="3" type="ORF">G9U51_03860</name>
</gene>
<dbReference type="SUPFAM" id="SSF56281">
    <property type="entry name" value="Metallo-hydrolase/oxidoreductase"/>
    <property type="match status" value="1"/>
</dbReference>
<evidence type="ECO:0000313" key="3">
    <source>
        <dbReference type="EMBL" id="NHN54920.1"/>
    </source>
</evidence>
<dbReference type="Gene3D" id="3.60.15.10">
    <property type="entry name" value="Ribonuclease Z/Hydroxyacylglutathione hydrolase-like"/>
    <property type="match status" value="1"/>
</dbReference>
<name>A0A967AZZ7_9MICO</name>
<dbReference type="InterPro" id="IPR036866">
    <property type="entry name" value="RibonucZ/Hydroxyglut_hydro"/>
</dbReference>
<keyword evidence="4" id="KW-1185">Reference proteome</keyword>
<dbReference type="Proteomes" id="UP000744769">
    <property type="component" value="Unassembled WGS sequence"/>
</dbReference>
<feature type="region of interest" description="Disordered" evidence="1">
    <location>
        <begin position="202"/>
        <end position="221"/>
    </location>
</feature>
<dbReference type="EMBL" id="JAAOIV010000002">
    <property type="protein sequence ID" value="NHN54920.1"/>
    <property type="molecule type" value="Genomic_DNA"/>
</dbReference>
<dbReference type="PANTHER" id="PTHR46233:SF1">
    <property type="entry name" value="CONSERVED PROTEIN"/>
    <property type="match status" value="1"/>
</dbReference>
<dbReference type="InterPro" id="IPR001279">
    <property type="entry name" value="Metallo-B-lactamas"/>
</dbReference>
<reference evidence="3" key="1">
    <citation type="submission" date="2020-03" db="EMBL/GenBank/DDBJ databases">
        <title>Draft sequencing of Calidifontibacter sp. DB0510.</title>
        <authorList>
            <person name="Kim D.-U."/>
        </authorList>
    </citation>
    <scope>NUCLEOTIDE SEQUENCE</scope>
    <source>
        <strain evidence="3">DB0510</strain>
    </source>
</reference>
<sequence length="221" mass="23932">MTYDGKVASGGPAQTRDVGNARISKLSVGPMDNNVYLISCKATGEALLIDAAADWPRIRDLVASSGVAVVALATTHRHSDHTGALQDAVDAWHPRTYAGRDDAAHLPVEAAYPMDDRDGFTVGRVDFAISAVRGHTPGSIAISFVDADDEHHLFTGDSLFPGGVGATNHYDYQSFPQLIDDVEARLFGRFDDDTWVYPGHGADTTIGTERPQLPQWRERGW</sequence>
<proteinExistence type="predicted"/>
<comment type="caution">
    <text evidence="3">The sequence shown here is derived from an EMBL/GenBank/DDBJ whole genome shotgun (WGS) entry which is preliminary data.</text>
</comment>
<dbReference type="PANTHER" id="PTHR46233">
    <property type="entry name" value="HYDROXYACYLGLUTATHIONE HYDROLASE GLOC"/>
    <property type="match status" value="1"/>
</dbReference>
<dbReference type="CDD" id="cd06262">
    <property type="entry name" value="metallo-hydrolase-like_MBL-fold"/>
    <property type="match status" value="1"/>
</dbReference>
<dbReference type="SMART" id="SM00849">
    <property type="entry name" value="Lactamase_B"/>
    <property type="match status" value="1"/>
</dbReference>
<dbReference type="AlphaFoldDB" id="A0A967AZZ7"/>
<evidence type="ECO:0000313" key="4">
    <source>
        <dbReference type="Proteomes" id="UP000744769"/>
    </source>
</evidence>